<dbReference type="Gene3D" id="3.40.50.300">
    <property type="entry name" value="P-loop containing nucleotide triphosphate hydrolases"/>
    <property type="match status" value="1"/>
</dbReference>
<gene>
    <name evidence="3" type="ORF">FB559_7726</name>
</gene>
<proteinExistence type="predicted"/>
<dbReference type="Proteomes" id="UP000316096">
    <property type="component" value="Unassembled WGS sequence"/>
</dbReference>
<dbReference type="OrthoDB" id="3542117at2"/>
<reference evidence="3 4" key="1">
    <citation type="submission" date="2019-06" db="EMBL/GenBank/DDBJ databases">
        <title>Sequencing the genomes of 1000 actinobacteria strains.</title>
        <authorList>
            <person name="Klenk H.-P."/>
        </authorList>
    </citation>
    <scope>NUCLEOTIDE SEQUENCE [LARGE SCALE GENOMIC DNA]</scope>
    <source>
        <strain evidence="3 4">DSM 102200</strain>
    </source>
</reference>
<evidence type="ECO:0000256" key="1">
    <source>
        <dbReference type="ARBA" id="ARBA00022448"/>
    </source>
</evidence>
<dbReference type="PANTHER" id="PTHR42781:SF4">
    <property type="entry name" value="SPERMIDINE_PUTRESCINE IMPORT ATP-BINDING PROTEIN POTA"/>
    <property type="match status" value="1"/>
</dbReference>
<dbReference type="RefSeq" id="WP_141962460.1">
    <property type="nucleotide sequence ID" value="NZ_VFOZ01000002.1"/>
</dbReference>
<sequence length="195" mass="20389">MASLRLDGLGWKVAGALFVLDLTVESGDVAVVLTHRRAAASLADVLLGLAPAEDGTVRAGDRDVTGLPPGRRGIALVPAGGGLLPHLTVERNVEYAGGDAPRWMRRLRLEGIGRFRPHELSPVQRLQVALARALSTEPAAVVFEDRDGHVPCRTAVAEARGHAAVLVITDSEARGVALGGVRLVSAGQREASHAS</sequence>
<dbReference type="EMBL" id="VFOZ01000002">
    <property type="protein sequence ID" value="TQL90422.1"/>
    <property type="molecule type" value="Genomic_DNA"/>
</dbReference>
<protein>
    <submittedName>
        <fullName evidence="3">ABC transporter family protein</fullName>
    </submittedName>
</protein>
<organism evidence="3 4">
    <name type="scientific">Actinoallomurus bryophytorum</name>
    <dbReference type="NCBI Taxonomy" id="1490222"/>
    <lineage>
        <taxon>Bacteria</taxon>
        <taxon>Bacillati</taxon>
        <taxon>Actinomycetota</taxon>
        <taxon>Actinomycetes</taxon>
        <taxon>Streptosporangiales</taxon>
        <taxon>Thermomonosporaceae</taxon>
        <taxon>Actinoallomurus</taxon>
    </lineage>
</organism>
<keyword evidence="4" id="KW-1185">Reference proteome</keyword>
<dbReference type="GO" id="GO:0005524">
    <property type="term" value="F:ATP binding"/>
    <property type="evidence" value="ECO:0007669"/>
    <property type="project" value="InterPro"/>
</dbReference>
<feature type="domain" description="ABC transporter" evidence="2">
    <location>
        <begin position="41"/>
        <end position="140"/>
    </location>
</feature>
<dbReference type="InterPro" id="IPR003439">
    <property type="entry name" value="ABC_transporter-like_ATP-bd"/>
</dbReference>
<evidence type="ECO:0000313" key="4">
    <source>
        <dbReference type="Proteomes" id="UP000316096"/>
    </source>
</evidence>
<dbReference type="Pfam" id="PF00005">
    <property type="entry name" value="ABC_tran"/>
    <property type="match status" value="1"/>
</dbReference>
<keyword evidence="1" id="KW-0813">Transport</keyword>
<name>A0A543C017_9ACTN</name>
<accession>A0A543C017</accession>
<dbReference type="GO" id="GO:0016887">
    <property type="term" value="F:ATP hydrolysis activity"/>
    <property type="evidence" value="ECO:0007669"/>
    <property type="project" value="InterPro"/>
</dbReference>
<dbReference type="PANTHER" id="PTHR42781">
    <property type="entry name" value="SPERMIDINE/PUTRESCINE IMPORT ATP-BINDING PROTEIN POTA"/>
    <property type="match status" value="1"/>
</dbReference>
<dbReference type="InterPro" id="IPR027417">
    <property type="entry name" value="P-loop_NTPase"/>
</dbReference>
<dbReference type="AlphaFoldDB" id="A0A543C017"/>
<dbReference type="InterPro" id="IPR050093">
    <property type="entry name" value="ABC_SmlMolc_Importer"/>
</dbReference>
<evidence type="ECO:0000259" key="2">
    <source>
        <dbReference type="Pfam" id="PF00005"/>
    </source>
</evidence>
<dbReference type="SUPFAM" id="SSF52540">
    <property type="entry name" value="P-loop containing nucleoside triphosphate hydrolases"/>
    <property type="match status" value="1"/>
</dbReference>
<comment type="caution">
    <text evidence="3">The sequence shown here is derived from an EMBL/GenBank/DDBJ whole genome shotgun (WGS) entry which is preliminary data.</text>
</comment>
<evidence type="ECO:0000313" key="3">
    <source>
        <dbReference type="EMBL" id="TQL90422.1"/>
    </source>
</evidence>